<feature type="binding site" evidence="15">
    <location>
        <position position="115"/>
    </location>
    <ligand>
        <name>substrate</name>
    </ligand>
</feature>
<keyword evidence="12" id="KW-0106">Calcium</keyword>
<comment type="caution">
    <text evidence="17">The sequence shown here is derived from an EMBL/GenBank/DDBJ whole genome shotgun (WGS) entry which is preliminary data.</text>
</comment>
<reference evidence="17 18" key="1">
    <citation type="journal article" date="2024" name="BMC Genomics">
        <title>Genome assembly of redclaw crayfish (Cherax quadricarinatus) provides insights into its immune adaptation and hypoxia tolerance.</title>
        <authorList>
            <person name="Liu Z."/>
            <person name="Zheng J."/>
            <person name="Li H."/>
            <person name="Fang K."/>
            <person name="Wang S."/>
            <person name="He J."/>
            <person name="Zhou D."/>
            <person name="Weng S."/>
            <person name="Chi M."/>
            <person name="Gu Z."/>
            <person name="He J."/>
            <person name="Li F."/>
            <person name="Wang M."/>
        </authorList>
    </citation>
    <scope>NUCLEOTIDE SEQUENCE [LARGE SCALE GENOMIC DNA]</scope>
    <source>
        <strain evidence="17">ZL_2023a</strain>
    </source>
</reference>
<keyword evidence="15" id="KW-0862">Zinc</keyword>
<keyword evidence="10 15" id="KW-0479">Metal-binding</keyword>
<keyword evidence="11" id="KW-0378">Hydrolase</keyword>
<feature type="binding site" evidence="15">
    <location>
        <position position="17"/>
    </location>
    <ligand>
        <name>a divalent metal cation</name>
        <dbReference type="ChEBI" id="CHEBI:60240"/>
    </ligand>
</feature>
<evidence type="ECO:0000256" key="5">
    <source>
        <dbReference type="ARBA" id="ARBA00004496"/>
    </source>
</evidence>
<keyword evidence="18" id="KW-1185">Reference proteome</keyword>
<dbReference type="Gene3D" id="2.120.10.30">
    <property type="entry name" value="TolB, C-terminal domain"/>
    <property type="match status" value="1"/>
</dbReference>
<dbReference type="PRINTS" id="PR01791">
    <property type="entry name" value="REGUCALCIN"/>
</dbReference>
<dbReference type="PANTHER" id="PTHR10907">
    <property type="entry name" value="REGUCALCIN"/>
    <property type="match status" value="1"/>
</dbReference>
<sequence>MSAVQVKQVVEGVHLGEGPHWVQDQQCLLFVDITKSNVHRYFLQTKRHQVLHIDSGSSESTVSLIIPIEGEPDLFLTSLDRSLAVVKWSTTDPDQHTVKPKAILHTVDDHYPTNRFNDGKCDPQGRLWAGTMGKETAPGQLDMYQGSLFCIDADLNITNRVNKISIANGLAWSLDRKTFYYIDSLAHSIDAFDYDDATSKIENRRTVFDYKASGLAKDLPDGMCIDETGNLWVANFFGKKVMCVDPKVGKIIRKVELPTQNITSVCWGGADYSTLFVTSAQTGLSAEALASDPAAGGTFAITGLGVRGLPPTNFKVNLNLLKEKIAS</sequence>
<dbReference type="PRINTS" id="PR01790">
    <property type="entry name" value="SMP30FAMILY"/>
</dbReference>
<evidence type="ECO:0000313" key="18">
    <source>
        <dbReference type="Proteomes" id="UP001445076"/>
    </source>
</evidence>
<protein>
    <recommendedName>
        <fullName evidence="8">Regucalcin</fullName>
        <ecNumber evidence="7">3.1.1.17</ecNumber>
    </recommendedName>
    <alternativeName>
        <fullName evidence="13">Gluconolactonase</fullName>
    </alternativeName>
</protein>
<evidence type="ECO:0000259" key="16">
    <source>
        <dbReference type="Pfam" id="PF08450"/>
    </source>
</evidence>
<dbReference type="GO" id="GO:0019853">
    <property type="term" value="P:L-ascorbic acid biosynthetic process"/>
    <property type="evidence" value="ECO:0007669"/>
    <property type="project" value="TreeGrafter"/>
</dbReference>
<feature type="binding site" evidence="15">
    <location>
        <position position="168"/>
    </location>
    <ligand>
        <name>a divalent metal cation</name>
        <dbReference type="ChEBI" id="CHEBI:60240"/>
    </ligand>
</feature>
<name>A0AAW0WIE9_CHEQU</name>
<dbReference type="FunFam" id="2.120.10.30:FF:000027">
    <property type="entry name" value="Regucalcin homologue"/>
    <property type="match status" value="1"/>
</dbReference>
<evidence type="ECO:0000256" key="3">
    <source>
        <dbReference type="ARBA" id="ARBA00001936"/>
    </source>
</evidence>
<keyword evidence="9" id="KW-0963">Cytoplasm</keyword>
<comment type="subcellular location">
    <subcellularLocation>
        <location evidence="5">Cytoplasm</location>
    </subcellularLocation>
</comment>
<evidence type="ECO:0000256" key="6">
    <source>
        <dbReference type="ARBA" id="ARBA00008853"/>
    </source>
</evidence>
<dbReference type="GO" id="GO:0005509">
    <property type="term" value="F:calcium ion binding"/>
    <property type="evidence" value="ECO:0007669"/>
    <property type="project" value="InterPro"/>
</dbReference>
<comment type="cofactor">
    <cofactor evidence="15">
        <name>Zn(2+)</name>
        <dbReference type="ChEBI" id="CHEBI:29105"/>
    </cofactor>
    <text evidence="15">Binds 1 divalent metal cation per subunit.</text>
</comment>
<feature type="domain" description="SMP-30/Gluconolactonase/LRE-like region" evidence="16">
    <location>
        <begin position="15"/>
        <end position="281"/>
    </location>
</feature>
<feature type="binding site" evidence="15">
    <location>
        <position position="221"/>
    </location>
    <ligand>
        <name>a divalent metal cation</name>
        <dbReference type="ChEBI" id="CHEBI:60240"/>
    </ligand>
</feature>
<dbReference type="GO" id="GO:0030234">
    <property type="term" value="F:enzyme regulator activity"/>
    <property type="evidence" value="ECO:0007669"/>
    <property type="project" value="InterPro"/>
</dbReference>
<evidence type="ECO:0000256" key="10">
    <source>
        <dbReference type="ARBA" id="ARBA00022723"/>
    </source>
</evidence>
<feature type="binding site" evidence="15">
    <location>
        <position position="117"/>
    </location>
    <ligand>
        <name>substrate</name>
    </ligand>
</feature>
<feature type="binding site" evidence="15">
    <location>
        <position position="135"/>
    </location>
    <ligand>
        <name>substrate</name>
    </ligand>
</feature>
<evidence type="ECO:0000256" key="1">
    <source>
        <dbReference type="ARBA" id="ARBA00001589"/>
    </source>
</evidence>
<comment type="cofactor">
    <cofactor evidence="4">
        <name>Mg(2+)</name>
        <dbReference type="ChEBI" id="CHEBI:18420"/>
    </cofactor>
</comment>
<dbReference type="InterPro" id="IPR013658">
    <property type="entry name" value="SGL"/>
</dbReference>
<dbReference type="EC" id="3.1.1.17" evidence="7"/>
<evidence type="ECO:0000256" key="7">
    <source>
        <dbReference type="ARBA" id="ARBA00013227"/>
    </source>
</evidence>
<accession>A0AAW0WIE9</accession>
<evidence type="ECO:0000256" key="4">
    <source>
        <dbReference type="ARBA" id="ARBA00001946"/>
    </source>
</evidence>
<evidence type="ECO:0000313" key="17">
    <source>
        <dbReference type="EMBL" id="KAK8730700.1"/>
    </source>
</evidence>
<dbReference type="GO" id="GO:0004341">
    <property type="term" value="F:gluconolactonase activity"/>
    <property type="evidence" value="ECO:0007669"/>
    <property type="project" value="UniProtKB-EC"/>
</dbReference>
<dbReference type="InterPro" id="IPR005511">
    <property type="entry name" value="SMP-30"/>
</dbReference>
<comment type="catalytic activity">
    <reaction evidence="1">
        <text>D-glucono-1,5-lactone + H2O = D-gluconate + H(+)</text>
        <dbReference type="Rhea" id="RHEA:10440"/>
        <dbReference type="ChEBI" id="CHEBI:15377"/>
        <dbReference type="ChEBI" id="CHEBI:15378"/>
        <dbReference type="ChEBI" id="CHEBI:16217"/>
        <dbReference type="ChEBI" id="CHEBI:18391"/>
        <dbReference type="EC" id="3.1.1.17"/>
    </reaction>
</comment>
<evidence type="ECO:0000256" key="11">
    <source>
        <dbReference type="ARBA" id="ARBA00022801"/>
    </source>
</evidence>
<dbReference type="InterPro" id="IPR008367">
    <property type="entry name" value="Regucalcin"/>
</dbReference>
<proteinExistence type="inferred from homology"/>
<dbReference type="GO" id="GO:0005737">
    <property type="term" value="C:cytoplasm"/>
    <property type="evidence" value="ECO:0007669"/>
    <property type="project" value="UniProtKB-SubCell"/>
</dbReference>
<comment type="similarity">
    <text evidence="6">Belongs to the SMP-30/CGR1 family.</text>
</comment>
<evidence type="ECO:0000256" key="14">
    <source>
        <dbReference type="PIRSR" id="PIRSR605511-1"/>
    </source>
</evidence>
<evidence type="ECO:0000256" key="12">
    <source>
        <dbReference type="ARBA" id="ARBA00022837"/>
    </source>
</evidence>
<evidence type="ECO:0000256" key="9">
    <source>
        <dbReference type="ARBA" id="ARBA00022490"/>
    </source>
</evidence>
<dbReference type="InterPro" id="IPR011042">
    <property type="entry name" value="6-blade_b-propeller_TolB-like"/>
</dbReference>
<dbReference type="PANTHER" id="PTHR10907:SF47">
    <property type="entry name" value="REGUCALCIN"/>
    <property type="match status" value="1"/>
</dbReference>
<dbReference type="Pfam" id="PF08450">
    <property type="entry name" value="SGL"/>
    <property type="match status" value="1"/>
</dbReference>
<dbReference type="Proteomes" id="UP001445076">
    <property type="component" value="Unassembled WGS sequence"/>
</dbReference>
<evidence type="ECO:0000256" key="15">
    <source>
        <dbReference type="PIRSR" id="PIRSR605511-2"/>
    </source>
</evidence>
<feature type="active site" description="Proton donor/acceptor" evidence="14">
    <location>
        <position position="221"/>
    </location>
</feature>
<evidence type="ECO:0000256" key="13">
    <source>
        <dbReference type="ARBA" id="ARBA00032464"/>
    </source>
</evidence>
<dbReference type="EMBL" id="JARKIK010000063">
    <property type="protein sequence ID" value="KAK8730700.1"/>
    <property type="molecule type" value="Genomic_DNA"/>
</dbReference>
<evidence type="ECO:0000256" key="2">
    <source>
        <dbReference type="ARBA" id="ARBA00001913"/>
    </source>
</evidence>
<organism evidence="17 18">
    <name type="scientific">Cherax quadricarinatus</name>
    <name type="common">Australian red claw crayfish</name>
    <dbReference type="NCBI Taxonomy" id="27406"/>
    <lineage>
        <taxon>Eukaryota</taxon>
        <taxon>Metazoa</taxon>
        <taxon>Ecdysozoa</taxon>
        <taxon>Arthropoda</taxon>
        <taxon>Crustacea</taxon>
        <taxon>Multicrustacea</taxon>
        <taxon>Malacostraca</taxon>
        <taxon>Eumalacostraca</taxon>
        <taxon>Eucarida</taxon>
        <taxon>Decapoda</taxon>
        <taxon>Pleocyemata</taxon>
        <taxon>Astacidea</taxon>
        <taxon>Parastacoidea</taxon>
        <taxon>Parastacidae</taxon>
        <taxon>Cherax</taxon>
    </lineage>
</organism>
<dbReference type="SUPFAM" id="SSF63829">
    <property type="entry name" value="Calcium-dependent phosphotriesterase"/>
    <property type="match status" value="1"/>
</dbReference>
<comment type="cofactor">
    <cofactor evidence="3">
        <name>Mn(2+)</name>
        <dbReference type="ChEBI" id="CHEBI:29035"/>
    </cofactor>
</comment>
<comment type="cofactor">
    <cofactor evidence="2">
        <name>Ca(2+)</name>
        <dbReference type="ChEBI" id="CHEBI:29108"/>
    </cofactor>
</comment>
<gene>
    <name evidence="17" type="ORF">OTU49_007876</name>
</gene>
<dbReference type="AlphaFoldDB" id="A0AAW0WIE9"/>
<evidence type="ECO:0000256" key="8">
    <source>
        <dbReference type="ARBA" id="ARBA00016808"/>
    </source>
</evidence>